<sequence length="445" mass="49207">MSQHETIHQAMDVLLEEARKHGAEADIVVQSQEAFDLSSYQEKIDRYEVANTRKVGIRIVKDQKVAAGCSESFEVNDLKRMVNTLLESLPYTKTSEHQRIVCTKPEKIELEEAINQPDDVDIEAKVNLVLSVEEALRQQRHVDNITANYYSEATIQYHVANTLGVSREHHERQLCYGAEVLCAHDEKQSMHYSSSLARHFDDLDTEFVIRHSTEVARDLLDGAPVATGHYDIIFSVEELGGVFSAFAGAFSGKVAMQGLSPLTKRIGQQVGYDGLTLRDAPFQPGGMHIKAFDSEGFTTRNTTLIQNGVLLSLLHNSETASYFHTETTANAERMTSLGIEASHIVIDAGHHSLSDVQSGEYLELVQLHGVHSGADLVTGDFSFGASGFLCRDGERIQPVRGVTVAGNFYAMLQNIVAIGQEVEFDFLRAFYAPKVRFASLSIAGK</sequence>
<accession>A0ABV7C637</accession>
<dbReference type="PANTHER" id="PTHR43421">
    <property type="entry name" value="METALLOPROTEASE PMBA"/>
    <property type="match status" value="1"/>
</dbReference>
<dbReference type="EMBL" id="JBHRSE010000002">
    <property type="protein sequence ID" value="MFC3022283.1"/>
    <property type="molecule type" value="Genomic_DNA"/>
</dbReference>
<feature type="domain" description="Metalloprotease TldD/E N-terminal" evidence="2">
    <location>
        <begin position="25"/>
        <end position="87"/>
    </location>
</feature>
<dbReference type="Pfam" id="PF19289">
    <property type="entry name" value="PmbA_TldD_3rd"/>
    <property type="match status" value="1"/>
</dbReference>
<dbReference type="PANTHER" id="PTHR43421:SF1">
    <property type="entry name" value="METALLOPROTEASE PMBA"/>
    <property type="match status" value="1"/>
</dbReference>
<keyword evidence="6" id="KW-1185">Reference proteome</keyword>
<evidence type="ECO:0000256" key="1">
    <source>
        <dbReference type="ARBA" id="ARBA00005836"/>
    </source>
</evidence>
<evidence type="ECO:0000259" key="3">
    <source>
        <dbReference type="Pfam" id="PF19289"/>
    </source>
</evidence>
<proteinExistence type="inferred from homology"/>
<dbReference type="InterPro" id="IPR045570">
    <property type="entry name" value="Metalloprtase-TldD/E_cen_dom"/>
</dbReference>
<organism evidence="5 6">
    <name type="scientific">Vibrio zhugei</name>
    <dbReference type="NCBI Taxonomy" id="2479546"/>
    <lineage>
        <taxon>Bacteria</taxon>
        <taxon>Pseudomonadati</taxon>
        <taxon>Pseudomonadota</taxon>
        <taxon>Gammaproteobacteria</taxon>
        <taxon>Vibrionales</taxon>
        <taxon>Vibrionaceae</taxon>
        <taxon>Vibrio</taxon>
    </lineage>
</organism>
<gene>
    <name evidence="5" type="ORF">ACFODT_00245</name>
</gene>
<evidence type="ECO:0000313" key="5">
    <source>
        <dbReference type="EMBL" id="MFC3022283.1"/>
    </source>
</evidence>
<dbReference type="InterPro" id="IPR002510">
    <property type="entry name" value="Metalloprtase-TldD/E_N"/>
</dbReference>
<reference evidence="6" key="1">
    <citation type="journal article" date="2019" name="Int. J. Syst. Evol. Microbiol.">
        <title>The Global Catalogue of Microorganisms (GCM) 10K type strain sequencing project: providing services to taxonomists for standard genome sequencing and annotation.</title>
        <authorList>
            <consortium name="The Broad Institute Genomics Platform"/>
            <consortium name="The Broad Institute Genome Sequencing Center for Infectious Disease"/>
            <person name="Wu L."/>
            <person name="Ma J."/>
        </authorList>
    </citation>
    <scope>NUCLEOTIDE SEQUENCE [LARGE SCALE GENOMIC DNA]</scope>
    <source>
        <strain evidence="6">KCTC 62784</strain>
    </source>
</reference>
<protein>
    <submittedName>
        <fullName evidence="5">TldD/PmbA family protein</fullName>
    </submittedName>
</protein>
<evidence type="ECO:0000313" key="6">
    <source>
        <dbReference type="Proteomes" id="UP001595384"/>
    </source>
</evidence>
<comment type="similarity">
    <text evidence="1">Belongs to the peptidase U62 family.</text>
</comment>
<dbReference type="RefSeq" id="WP_123014394.1">
    <property type="nucleotide sequence ID" value="NZ_AP024912.1"/>
</dbReference>
<dbReference type="Pfam" id="PF01523">
    <property type="entry name" value="PmbA_TldD_1st"/>
    <property type="match status" value="1"/>
</dbReference>
<dbReference type="Pfam" id="PF19290">
    <property type="entry name" value="PmbA_TldD_2nd"/>
    <property type="match status" value="1"/>
</dbReference>
<evidence type="ECO:0000259" key="2">
    <source>
        <dbReference type="Pfam" id="PF01523"/>
    </source>
</evidence>
<feature type="domain" description="Metalloprotease TldD/E central" evidence="4">
    <location>
        <begin position="116"/>
        <end position="220"/>
    </location>
</feature>
<dbReference type="InterPro" id="IPR036059">
    <property type="entry name" value="TldD/PmbA_sf"/>
</dbReference>
<evidence type="ECO:0000259" key="4">
    <source>
        <dbReference type="Pfam" id="PF19290"/>
    </source>
</evidence>
<dbReference type="InterPro" id="IPR045569">
    <property type="entry name" value="Metalloprtase-TldD/E_C"/>
</dbReference>
<comment type="caution">
    <text evidence="5">The sequence shown here is derived from an EMBL/GenBank/DDBJ whole genome shotgun (WGS) entry which is preliminary data.</text>
</comment>
<dbReference type="InterPro" id="IPR047657">
    <property type="entry name" value="PmbA"/>
</dbReference>
<dbReference type="Proteomes" id="UP001595384">
    <property type="component" value="Unassembled WGS sequence"/>
</dbReference>
<dbReference type="Gene3D" id="3.30.2290.10">
    <property type="entry name" value="PmbA/TldD superfamily"/>
    <property type="match status" value="1"/>
</dbReference>
<dbReference type="SUPFAM" id="SSF111283">
    <property type="entry name" value="Putative modulator of DNA gyrase, PmbA/TldD"/>
    <property type="match status" value="1"/>
</dbReference>
<name>A0ABV7C637_9VIBR</name>
<feature type="domain" description="Metalloprotease TldD/E C-terminal" evidence="3">
    <location>
        <begin position="227"/>
        <end position="444"/>
    </location>
</feature>
<dbReference type="InterPro" id="IPR035068">
    <property type="entry name" value="TldD/PmbA_N"/>
</dbReference>